<dbReference type="AlphaFoldDB" id="C0NWR2"/>
<dbReference type="HOGENOM" id="CLU_3142698_0_0_1"/>
<name>C0NWR2_AJECG</name>
<organism evidence="1 2">
    <name type="scientific">Ajellomyces capsulatus (strain G186AR / H82 / ATCC MYA-2454 / RMSCC 2432)</name>
    <name type="common">Darling's disease fungus</name>
    <name type="synonym">Histoplasma capsulatum</name>
    <dbReference type="NCBI Taxonomy" id="447093"/>
    <lineage>
        <taxon>Eukaryota</taxon>
        <taxon>Fungi</taxon>
        <taxon>Dikarya</taxon>
        <taxon>Ascomycota</taxon>
        <taxon>Pezizomycotina</taxon>
        <taxon>Eurotiomycetes</taxon>
        <taxon>Eurotiomycetidae</taxon>
        <taxon>Onygenales</taxon>
        <taxon>Ajellomycetaceae</taxon>
        <taxon>Histoplasma</taxon>
    </lineage>
</organism>
<evidence type="ECO:0000313" key="1">
    <source>
        <dbReference type="EMBL" id="EEH04367.1"/>
    </source>
</evidence>
<protein>
    <submittedName>
        <fullName evidence="1">Uncharacterized protein</fullName>
    </submittedName>
</protein>
<proteinExistence type="predicted"/>
<gene>
    <name evidence="1" type="ORF">HCBG_07592</name>
</gene>
<dbReference type="GeneID" id="69040608"/>
<dbReference type="InParanoid" id="C0NWR2"/>
<accession>C0NWR2</accession>
<keyword evidence="2" id="KW-1185">Reference proteome</keyword>
<dbReference type="Proteomes" id="UP000001631">
    <property type="component" value="Unassembled WGS sequence"/>
</dbReference>
<dbReference type="EMBL" id="GG663374">
    <property type="protein sequence ID" value="EEH04367.1"/>
    <property type="molecule type" value="Genomic_DNA"/>
</dbReference>
<evidence type="ECO:0000313" key="2">
    <source>
        <dbReference type="Proteomes" id="UP000001631"/>
    </source>
</evidence>
<reference evidence="1" key="1">
    <citation type="submission" date="2009-02" db="EMBL/GenBank/DDBJ databases">
        <title>The Genome Sequence of Ajellomyces capsulatus strain G186AR.</title>
        <authorList>
            <consortium name="The Broad Institute Genome Sequencing Platform"/>
            <person name="Champion M."/>
            <person name="Cuomo C."/>
            <person name="Ma L.-J."/>
            <person name="Henn M.R."/>
            <person name="Sil A."/>
            <person name="Goldman B."/>
            <person name="Young S.K."/>
            <person name="Kodira C.D."/>
            <person name="Zeng Q."/>
            <person name="Koehrsen M."/>
            <person name="Alvarado L."/>
            <person name="Berlin A."/>
            <person name="Borenstein D."/>
            <person name="Chen Z."/>
            <person name="Engels R."/>
            <person name="Freedman E."/>
            <person name="Gellesch M."/>
            <person name="Goldberg J."/>
            <person name="Griggs A."/>
            <person name="Gujja S."/>
            <person name="Heiman D."/>
            <person name="Hepburn T."/>
            <person name="Howarth C."/>
            <person name="Jen D."/>
            <person name="Larson L."/>
            <person name="Lewis B."/>
            <person name="Mehta T."/>
            <person name="Park D."/>
            <person name="Pearson M."/>
            <person name="Roberts A."/>
            <person name="Saif S."/>
            <person name="Shea T."/>
            <person name="Shenoy N."/>
            <person name="Sisk P."/>
            <person name="Stolte C."/>
            <person name="Sykes S."/>
            <person name="Walk T."/>
            <person name="White J."/>
            <person name="Yandava C."/>
            <person name="Klein B."/>
            <person name="McEwen J.G."/>
            <person name="Puccia R."/>
            <person name="Goldman G.H."/>
            <person name="Felipe M.S."/>
            <person name="Nino-Vega G."/>
            <person name="San-Blas G."/>
            <person name="Taylor J."/>
            <person name="Mendoza L."/>
            <person name="Galagan J."/>
            <person name="Nusbaum C."/>
            <person name="Birren B."/>
        </authorList>
    </citation>
    <scope>NUCLEOTIDE SEQUENCE</scope>
    <source>
        <strain evidence="1">G186AR</strain>
    </source>
</reference>
<sequence length="49" mass="5591">MSSEFKSLHQIRELKNQQYIPIPKRPGRQYEKDIMLSLFSLGVAGGLKG</sequence>
<dbReference type="RefSeq" id="XP_045284848.1">
    <property type="nucleotide sequence ID" value="XM_045434641.1"/>
</dbReference>